<protein>
    <recommendedName>
        <fullName evidence="3">Conjugal transfer protein TrbC</fullName>
    </recommendedName>
</protein>
<dbReference type="Proteomes" id="UP000220621">
    <property type="component" value="Unassembled WGS sequence"/>
</dbReference>
<proteinExistence type="predicted"/>
<dbReference type="Pfam" id="PF04956">
    <property type="entry name" value="TrbC"/>
    <property type="match status" value="1"/>
</dbReference>
<dbReference type="AlphaFoldDB" id="A0A2B5WT66"/>
<reference evidence="1 2" key="1">
    <citation type="submission" date="2017-09" db="EMBL/GenBank/DDBJ databases">
        <title>Large-scale bioinformatics analysis of Bacillus genomes uncovers conserved roles of natural products in bacterial physiology.</title>
        <authorList>
            <consortium name="Agbiome Team Llc"/>
            <person name="Bleich R.M."/>
            <person name="Grubbs K.J."/>
            <person name="Santa Maria K.C."/>
            <person name="Allen S.E."/>
            <person name="Farag S."/>
            <person name="Shank E.A."/>
            <person name="Bowers A."/>
        </authorList>
    </citation>
    <scope>NUCLEOTIDE SEQUENCE [LARGE SCALE GENOMIC DNA]</scope>
    <source>
        <strain evidence="1 2">AFS010764</strain>
    </source>
</reference>
<comment type="caution">
    <text evidence="1">The sequence shown here is derived from an EMBL/GenBank/DDBJ whole genome shotgun (WGS) entry which is preliminary data.</text>
</comment>
<name>A0A2B5WT66_9BACI</name>
<dbReference type="InterPro" id="IPR007039">
    <property type="entry name" value="TrbC/VirB2"/>
</dbReference>
<sequence length="99" mass="10651">MNLPKLNLLESAKSSLQTLVYNDFFEKVSGALANWTGKLQGIGLAVIVFCVCIIGFMFMFGEGPSRTAKKWLLYIVVGGVLLWGAGALGSTVKDVTSTF</sequence>
<dbReference type="RefSeq" id="WP_001052930.1">
    <property type="nucleotide sequence ID" value="NZ_NUDL01000140.1"/>
</dbReference>
<evidence type="ECO:0000313" key="1">
    <source>
        <dbReference type="EMBL" id="PEM44107.1"/>
    </source>
</evidence>
<evidence type="ECO:0000313" key="2">
    <source>
        <dbReference type="Proteomes" id="UP000220621"/>
    </source>
</evidence>
<dbReference type="EMBL" id="NUDL01000140">
    <property type="protein sequence ID" value="PEM44107.1"/>
    <property type="molecule type" value="Genomic_DNA"/>
</dbReference>
<accession>A0A2B5WT66</accession>
<gene>
    <name evidence="1" type="ORF">CN611_29230</name>
</gene>
<organism evidence="1 2">
    <name type="scientific">Bacillus wiedmannii</name>
    <dbReference type="NCBI Taxonomy" id="1890302"/>
    <lineage>
        <taxon>Bacteria</taxon>
        <taxon>Bacillati</taxon>
        <taxon>Bacillota</taxon>
        <taxon>Bacilli</taxon>
        <taxon>Bacillales</taxon>
        <taxon>Bacillaceae</taxon>
        <taxon>Bacillus</taxon>
        <taxon>Bacillus cereus group</taxon>
    </lineage>
</organism>
<evidence type="ECO:0008006" key="3">
    <source>
        <dbReference type="Google" id="ProtNLM"/>
    </source>
</evidence>